<sequence length="583" mass="66743">MKDELVNKYGKVYGSNWLVTVGVGKYYDLSYSVKGAKQRKFLDFVINELRFTSILLAPTLPLLALLATVLSVWFAIFYRRFRKVVKQIDAIPGPPVPNILTGHLQFFRQGSGKSDWFQQIFNTFVGITKLYQQKNEGIMRIWVGPTQPVVIIFDAELAEVLLTSNTNIDKSPEYDFAVPWLGLGLFTSTGDRWRGHRKMLTPAFHFRILESFVPIINKQQQIMMKIIDDMYAKHDGVVDDVRPLITNCALDIICETAMGVSIDAQTDPESKYSKAVRKVLDLFTVRFLSPWLWNDTLFQLTPTGFEQRKTIKYLHDFTDAVIKRKKAEIIQRLKGNGGSASGANIDETMNDIGTKRVLAFLDNLLTQNIKNPEQFTERDIRAEVDTFMSAGQDTSSATTQFALQLIGHYPDVQAKIHEELDTIYGDNPTRDIKFDDLRQMKYLEKCIKEALRIYPPVLFISRKITEEFKIKDYTIPKGTNCMVLFYQLHRDPKYFPNPEVFDPERFSADSTNTRHAFAYTPFSAGPRNCIGQRFALQTVKALLASILRKYRITSLVPLDKVELAIGTTMGPKNKITLKFELRE</sequence>
<dbReference type="Gene3D" id="1.10.630.10">
    <property type="entry name" value="Cytochrome P450"/>
    <property type="match status" value="1"/>
</dbReference>
<evidence type="ECO:0000256" key="11">
    <source>
        <dbReference type="SAM" id="Phobius"/>
    </source>
</evidence>
<dbReference type="Pfam" id="PF00067">
    <property type="entry name" value="p450"/>
    <property type="match status" value="1"/>
</dbReference>
<evidence type="ECO:0000256" key="7">
    <source>
        <dbReference type="ARBA" id="ARBA00023033"/>
    </source>
</evidence>
<reference evidence="12" key="1">
    <citation type="submission" date="2020-11" db="EMBL/GenBank/DDBJ databases">
        <authorList>
            <person name="Tran Van P."/>
        </authorList>
    </citation>
    <scope>NUCLEOTIDE SEQUENCE</scope>
</reference>
<evidence type="ECO:0000256" key="10">
    <source>
        <dbReference type="RuleBase" id="RU000461"/>
    </source>
</evidence>
<keyword evidence="10" id="KW-0560">Oxidoreductase</keyword>
<dbReference type="PANTHER" id="PTHR24291:SF189">
    <property type="entry name" value="CYTOCHROME P450 4C3-RELATED"/>
    <property type="match status" value="1"/>
</dbReference>
<evidence type="ECO:0000256" key="3">
    <source>
        <dbReference type="ARBA" id="ARBA00010617"/>
    </source>
</evidence>
<dbReference type="GO" id="GO:0004497">
    <property type="term" value="F:monooxygenase activity"/>
    <property type="evidence" value="ECO:0007669"/>
    <property type="project" value="UniProtKB-KW"/>
</dbReference>
<dbReference type="InterPro" id="IPR050196">
    <property type="entry name" value="Cytochrome_P450_Monoox"/>
</dbReference>
<dbReference type="EMBL" id="OC924720">
    <property type="protein sequence ID" value="CAD7655697.1"/>
    <property type="molecule type" value="Genomic_DNA"/>
</dbReference>
<gene>
    <name evidence="12" type="ORF">ONB1V03_LOCUS12340</name>
</gene>
<evidence type="ECO:0000313" key="12">
    <source>
        <dbReference type="EMBL" id="CAD7655697.1"/>
    </source>
</evidence>
<proteinExistence type="inferred from homology"/>
<dbReference type="PRINTS" id="PR00385">
    <property type="entry name" value="P450"/>
</dbReference>
<dbReference type="InterPro" id="IPR036396">
    <property type="entry name" value="Cyt_P450_sf"/>
</dbReference>
<dbReference type="EMBL" id="CAJPVJ010009895">
    <property type="protein sequence ID" value="CAG2172884.1"/>
    <property type="molecule type" value="Genomic_DNA"/>
</dbReference>
<keyword evidence="5" id="KW-0256">Endoplasmic reticulum</keyword>
<evidence type="ECO:0000256" key="9">
    <source>
        <dbReference type="PIRSR" id="PIRSR602401-1"/>
    </source>
</evidence>
<accession>A0A7R9M8U7</accession>
<dbReference type="PRINTS" id="PR00463">
    <property type="entry name" value="EP450I"/>
</dbReference>
<evidence type="ECO:0008006" key="14">
    <source>
        <dbReference type="Google" id="ProtNLM"/>
    </source>
</evidence>
<keyword evidence="8 11" id="KW-0472">Membrane</keyword>
<dbReference type="PROSITE" id="PS00086">
    <property type="entry name" value="CYTOCHROME_P450"/>
    <property type="match status" value="1"/>
</dbReference>
<keyword evidence="11" id="KW-1133">Transmembrane helix</keyword>
<dbReference type="GO" id="GO:0005506">
    <property type="term" value="F:iron ion binding"/>
    <property type="evidence" value="ECO:0007669"/>
    <property type="project" value="InterPro"/>
</dbReference>
<dbReference type="GO" id="GO:0005789">
    <property type="term" value="C:endoplasmic reticulum membrane"/>
    <property type="evidence" value="ECO:0007669"/>
    <property type="project" value="UniProtKB-SubCell"/>
</dbReference>
<evidence type="ECO:0000256" key="4">
    <source>
        <dbReference type="ARBA" id="ARBA00022617"/>
    </source>
</evidence>
<dbReference type="SUPFAM" id="SSF48264">
    <property type="entry name" value="Cytochrome P450"/>
    <property type="match status" value="1"/>
</dbReference>
<comment type="subcellular location">
    <subcellularLocation>
        <location evidence="2">Endoplasmic reticulum membrane</location>
    </subcellularLocation>
</comment>
<evidence type="ECO:0000256" key="5">
    <source>
        <dbReference type="ARBA" id="ARBA00022824"/>
    </source>
</evidence>
<dbReference type="OrthoDB" id="6512715at2759"/>
<keyword evidence="13" id="KW-1185">Reference proteome</keyword>
<keyword evidence="4 9" id="KW-0349">Heme</keyword>
<keyword evidence="6 9" id="KW-0408">Iron</keyword>
<comment type="similarity">
    <text evidence="3 10">Belongs to the cytochrome P450 family.</text>
</comment>
<evidence type="ECO:0000256" key="1">
    <source>
        <dbReference type="ARBA" id="ARBA00001971"/>
    </source>
</evidence>
<evidence type="ECO:0000256" key="2">
    <source>
        <dbReference type="ARBA" id="ARBA00004586"/>
    </source>
</evidence>
<organism evidence="12">
    <name type="scientific">Oppiella nova</name>
    <dbReference type="NCBI Taxonomy" id="334625"/>
    <lineage>
        <taxon>Eukaryota</taxon>
        <taxon>Metazoa</taxon>
        <taxon>Ecdysozoa</taxon>
        <taxon>Arthropoda</taxon>
        <taxon>Chelicerata</taxon>
        <taxon>Arachnida</taxon>
        <taxon>Acari</taxon>
        <taxon>Acariformes</taxon>
        <taxon>Sarcoptiformes</taxon>
        <taxon>Oribatida</taxon>
        <taxon>Brachypylina</taxon>
        <taxon>Oppioidea</taxon>
        <taxon>Oppiidae</taxon>
        <taxon>Oppiella</taxon>
    </lineage>
</organism>
<dbReference type="PANTHER" id="PTHR24291">
    <property type="entry name" value="CYTOCHROME P450 FAMILY 4"/>
    <property type="match status" value="1"/>
</dbReference>
<name>A0A7R9M8U7_9ACAR</name>
<dbReference type="InterPro" id="IPR001128">
    <property type="entry name" value="Cyt_P450"/>
</dbReference>
<dbReference type="GO" id="GO:0016705">
    <property type="term" value="F:oxidoreductase activity, acting on paired donors, with incorporation or reduction of molecular oxygen"/>
    <property type="evidence" value="ECO:0007669"/>
    <property type="project" value="InterPro"/>
</dbReference>
<evidence type="ECO:0000313" key="13">
    <source>
        <dbReference type="Proteomes" id="UP000728032"/>
    </source>
</evidence>
<dbReference type="AlphaFoldDB" id="A0A7R9M8U7"/>
<dbReference type="Proteomes" id="UP000728032">
    <property type="component" value="Unassembled WGS sequence"/>
</dbReference>
<keyword evidence="9 10" id="KW-0479">Metal-binding</keyword>
<dbReference type="InterPro" id="IPR017972">
    <property type="entry name" value="Cyt_P450_CS"/>
</dbReference>
<keyword evidence="7 10" id="KW-0503">Monooxygenase</keyword>
<dbReference type="CDD" id="cd20628">
    <property type="entry name" value="CYP4"/>
    <property type="match status" value="1"/>
</dbReference>
<keyword evidence="11" id="KW-0812">Transmembrane</keyword>
<feature type="transmembrane region" description="Helical" evidence="11">
    <location>
        <begin position="54"/>
        <end position="78"/>
    </location>
</feature>
<evidence type="ECO:0000256" key="8">
    <source>
        <dbReference type="ARBA" id="ARBA00023136"/>
    </source>
</evidence>
<comment type="cofactor">
    <cofactor evidence="1 9">
        <name>heme</name>
        <dbReference type="ChEBI" id="CHEBI:30413"/>
    </cofactor>
</comment>
<evidence type="ECO:0000256" key="6">
    <source>
        <dbReference type="ARBA" id="ARBA00023004"/>
    </source>
</evidence>
<dbReference type="GO" id="GO:0020037">
    <property type="term" value="F:heme binding"/>
    <property type="evidence" value="ECO:0007669"/>
    <property type="project" value="InterPro"/>
</dbReference>
<protein>
    <recommendedName>
        <fullName evidence="14">Cytochrome P450</fullName>
    </recommendedName>
</protein>
<dbReference type="InterPro" id="IPR002401">
    <property type="entry name" value="Cyt_P450_E_grp-I"/>
</dbReference>
<feature type="binding site" description="axial binding residue" evidence="9">
    <location>
        <position position="529"/>
    </location>
    <ligand>
        <name>heme</name>
        <dbReference type="ChEBI" id="CHEBI:30413"/>
    </ligand>
    <ligandPart>
        <name>Fe</name>
        <dbReference type="ChEBI" id="CHEBI:18248"/>
    </ligandPart>
</feature>